<gene>
    <name evidence="2" type="ORF">HERI1096_LOCUS7680</name>
</gene>
<proteinExistence type="predicted"/>
<dbReference type="SUPFAM" id="SSF52540">
    <property type="entry name" value="P-loop containing nucleoside triphosphate hydrolases"/>
    <property type="match status" value="1"/>
</dbReference>
<dbReference type="InterPro" id="IPR040632">
    <property type="entry name" value="Sulfotransfer_4"/>
</dbReference>
<name>A0A7S3ETP9_9EUKA</name>
<dbReference type="Gene3D" id="3.40.50.300">
    <property type="entry name" value="P-loop containing nucleotide triphosphate hydrolases"/>
    <property type="match status" value="1"/>
</dbReference>
<dbReference type="InterPro" id="IPR027417">
    <property type="entry name" value="P-loop_NTPase"/>
</dbReference>
<feature type="region of interest" description="Disordered" evidence="1">
    <location>
        <begin position="278"/>
        <end position="308"/>
    </location>
</feature>
<sequence length="308" mass="34322">MSQTGTVHKPLPGLPFINVGLPKSGTTSLQSFFACNGMRTAHHYVRDRETIKRALQGGYAVGGGNGSEVVYIGRAIHECSRRGQPLLSCVPGYDAYTQIDLMGDHGATTDGHRCWQPQISHLEAIVMDYPRGTFLLLTRDFESWYHSLVTYRRMDIRLAECPIAELDFPILKLKPPSSMAAALLDDPWKSRMRRFHSDVHARARAILGRSGVRWEEIDLLSPGVEQQLASLLSEARISNTLSLSGRVFQERTWDQIAKCWGHKNTGAPYSYMSKSLFEQHEQGEAPGSEVSDIDADDDADDDAEQGED</sequence>
<dbReference type="Pfam" id="PF17784">
    <property type="entry name" value="Sulfotransfer_4"/>
    <property type="match status" value="1"/>
</dbReference>
<protein>
    <recommendedName>
        <fullName evidence="3">Sulfotransferase domain-containing protein</fullName>
    </recommendedName>
</protein>
<dbReference type="PANTHER" id="PTHR36978:SF4">
    <property type="entry name" value="P-LOOP CONTAINING NUCLEOSIDE TRIPHOSPHATE HYDROLASE PROTEIN"/>
    <property type="match status" value="1"/>
</dbReference>
<evidence type="ECO:0000313" key="2">
    <source>
        <dbReference type="EMBL" id="CAE0107021.1"/>
    </source>
</evidence>
<feature type="compositionally biased region" description="Acidic residues" evidence="1">
    <location>
        <begin position="291"/>
        <end position="308"/>
    </location>
</feature>
<accession>A0A7S3ETP9</accession>
<organism evidence="2">
    <name type="scientific">Haptolina ericina</name>
    <dbReference type="NCBI Taxonomy" id="156174"/>
    <lineage>
        <taxon>Eukaryota</taxon>
        <taxon>Haptista</taxon>
        <taxon>Haptophyta</taxon>
        <taxon>Prymnesiophyceae</taxon>
        <taxon>Prymnesiales</taxon>
        <taxon>Prymnesiaceae</taxon>
        <taxon>Haptolina</taxon>
    </lineage>
</organism>
<evidence type="ECO:0008006" key="3">
    <source>
        <dbReference type="Google" id="ProtNLM"/>
    </source>
</evidence>
<evidence type="ECO:0000256" key="1">
    <source>
        <dbReference type="SAM" id="MobiDB-lite"/>
    </source>
</evidence>
<dbReference type="PANTHER" id="PTHR36978">
    <property type="entry name" value="P-LOOP CONTAINING NUCLEOTIDE TRIPHOSPHATE HYDROLASE"/>
    <property type="match status" value="1"/>
</dbReference>
<dbReference type="AlphaFoldDB" id="A0A7S3ETP9"/>
<reference evidence="2" key="1">
    <citation type="submission" date="2021-01" db="EMBL/GenBank/DDBJ databases">
        <authorList>
            <person name="Corre E."/>
            <person name="Pelletier E."/>
            <person name="Niang G."/>
            <person name="Scheremetjew M."/>
            <person name="Finn R."/>
            <person name="Kale V."/>
            <person name="Holt S."/>
            <person name="Cochrane G."/>
            <person name="Meng A."/>
            <person name="Brown T."/>
            <person name="Cohen L."/>
        </authorList>
    </citation>
    <scope>NUCLEOTIDE SEQUENCE</scope>
    <source>
        <strain evidence="2">CCMP281</strain>
    </source>
</reference>
<dbReference type="EMBL" id="HBHX01013764">
    <property type="protein sequence ID" value="CAE0107021.1"/>
    <property type="molecule type" value="Transcribed_RNA"/>
</dbReference>